<proteinExistence type="predicted"/>
<sequence length="331" mass="36077">MTVFYGDNVPRADRLQQLINNIGVLQTDIAKEKARMDELDEKSRTLLDALLKQGKIKTLDELKNEAMGKLTQEEKDEFEALISSTKEVAKITETMLWVGLLVGGNRLMSLGGKAIMVVVRGIAAIQAVRAAITAFVQAIPGLARGAAAVGRALANAASKAQKVADASKKAVGFVSKEGRVARVFKFLGRIGKWLSWAGVVLVGVTPLVEVIVGAKQKEQLIEGIHETQIIRLVIAALKQQARNITEQMNTSSMYLNLMNKDKTAAAAGLGEAITDSIKEEDAKIKLEDLEKDLRDADQSTVNKYFKDDLSISDVVTKAEEEREKSANNEEK</sequence>
<accession>A0AAW0BUZ9</accession>
<name>A0AAW0BUZ9_9AGAR</name>
<organism evidence="2 3">
    <name type="scientific">Paramarasmius palmivorus</name>
    <dbReference type="NCBI Taxonomy" id="297713"/>
    <lineage>
        <taxon>Eukaryota</taxon>
        <taxon>Fungi</taxon>
        <taxon>Dikarya</taxon>
        <taxon>Basidiomycota</taxon>
        <taxon>Agaricomycotina</taxon>
        <taxon>Agaricomycetes</taxon>
        <taxon>Agaricomycetidae</taxon>
        <taxon>Agaricales</taxon>
        <taxon>Marasmiineae</taxon>
        <taxon>Marasmiaceae</taxon>
        <taxon>Paramarasmius</taxon>
    </lineage>
</organism>
<dbReference type="AlphaFoldDB" id="A0AAW0BUZ9"/>
<evidence type="ECO:0000256" key="1">
    <source>
        <dbReference type="SAM" id="Coils"/>
    </source>
</evidence>
<keyword evidence="3" id="KW-1185">Reference proteome</keyword>
<protein>
    <submittedName>
        <fullName evidence="2">Uncharacterized protein</fullName>
    </submittedName>
</protein>
<evidence type="ECO:0000313" key="3">
    <source>
        <dbReference type="Proteomes" id="UP001383192"/>
    </source>
</evidence>
<evidence type="ECO:0000313" key="2">
    <source>
        <dbReference type="EMBL" id="KAK7031213.1"/>
    </source>
</evidence>
<gene>
    <name evidence="2" type="ORF">VNI00_013629</name>
</gene>
<comment type="caution">
    <text evidence="2">The sequence shown here is derived from an EMBL/GenBank/DDBJ whole genome shotgun (WGS) entry which is preliminary data.</text>
</comment>
<dbReference type="EMBL" id="JAYKXP010000070">
    <property type="protein sequence ID" value="KAK7031213.1"/>
    <property type="molecule type" value="Genomic_DNA"/>
</dbReference>
<dbReference type="Proteomes" id="UP001383192">
    <property type="component" value="Unassembled WGS sequence"/>
</dbReference>
<reference evidence="2 3" key="1">
    <citation type="submission" date="2024-01" db="EMBL/GenBank/DDBJ databases">
        <title>A draft genome for a cacao thread blight-causing isolate of Paramarasmius palmivorus.</title>
        <authorList>
            <person name="Baruah I.K."/>
            <person name="Bukari Y."/>
            <person name="Amoako-Attah I."/>
            <person name="Meinhardt L.W."/>
            <person name="Bailey B.A."/>
            <person name="Cohen S.P."/>
        </authorList>
    </citation>
    <scope>NUCLEOTIDE SEQUENCE [LARGE SCALE GENOMIC DNA]</scope>
    <source>
        <strain evidence="2 3">GH-12</strain>
    </source>
</reference>
<keyword evidence="1" id="KW-0175">Coiled coil</keyword>
<feature type="coiled-coil region" evidence="1">
    <location>
        <begin position="15"/>
        <end position="76"/>
    </location>
</feature>